<dbReference type="Gene3D" id="3.40.525.10">
    <property type="entry name" value="CRAL-TRIO lipid binding domain"/>
    <property type="match status" value="1"/>
</dbReference>
<evidence type="ECO:0000313" key="2">
    <source>
        <dbReference type="Proteomes" id="UP000694680"/>
    </source>
</evidence>
<reference evidence="1" key="2">
    <citation type="submission" date="2025-08" db="UniProtKB">
        <authorList>
            <consortium name="Ensembl"/>
        </authorList>
    </citation>
    <scope>IDENTIFICATION</scope>
</reference>
<proteinExistence type="predicted"/>
<dbReference type="AlphaFoldDB" id="A0A8C5I1V2"/>
<organism evidence="1 2">
    <name type="scientific">Gouania willdenowi</name>
    <name type="common">Blunt-snouted clingfish</name>
    <name type="synonym">Lepadogaster willdenowi</name>
    <dbReference type="NCBI Taxonomy" id="441366"/>
    <lineage>
        <taxon>Eukaryota</taxon>
        <taxon>Metazoa</taxon>
        <taxon>Chordata</taxon>
        <taxon>Craniata</taxon>
        <taxon>Vertebrata</taxon>
        <taxon>Euteleostomi</taxon>
        <taxon>Actinopterygii</taxon>
        <taxon>Neopterygii</taxon>
        <taxon>Teleostei</taxon>
        <taxon>Neoteleostei</taxon>
        <taxon>Acanthomorphata</taxon>
        <taxon>Ovalentaria</taxon>
        <taxon>Blenniimorphae</taxon>
        <taxon>Blenniiformes</taxon>
        <taxon>Gobiesocoidei</taxon>
        <taxon>Gobiesocidae</taxon>
        <taxon>Gobiesocinae</taxon>
        <taxon>Gouania</taxon>
    </lineage>
</organism>
<sequence length="65" mass="7524">MSGRVGDLSPKQAEALEQFRARIQDVFSQLPAQNDHFLLRWLRVPNRDNEGLFVKKIVKNKTKTS</sequence>
<reference evidence="1" key="1">
    <citation type="submission" date="2020-06" db="EMBL/GenBank/DDBJ databases">
        <authorList>
            <consortium name="Wellcome Sanger Institute Data Sharing"/>
        </authorList>
    </citation>
    <scope>NUCLEOTIDE SEQUENCE [LARGE SCALE GENOMIC DNA]</scope>
</reference>
<dbReference type="InterPro" id="IPR036273">
    <property type="entry name" value="CRAL/TRIO_N_dom_sf"/>
</dbReference>
<accession>A0A8C5I1V2</accession>
<dbReference type="SUPFAM" id="SSF46938">
    <property type="entry name" value="CRAL/TRIO N-terminal domain"/>
    <property type="match status" value="1"/>
</dbReference>
<reference evidence="1" key="3">
    <citation type="submission" date="2025-09" db="UniProtKB">
        <authorList>
            <consortium name="Ensembl"/>
        </authorList>
    </citation>
    <scope>IDENTIFICATION</scope>
</reference>
<dbReference type="Proteomes" id="UP000694680">
    <property type="component" value="Chromosome 9"/>
</dbReference>
<protein>
    <submittedName>
        <fullName evidence="1">Uncharacterized protein</fullName>
    </submittedName>
</protein>
<name>A0A8C5I1V2_GOUWI</name>
<evidence type="ECO:0000313" key="1">
    <source>
        <dbReference type="Ensembl" id="ENSGWIP00000051935.1"/>
    </source>
</evidence>
<keyword evidence="2" id="KW-1185">Reference proteome</keyword>
<dbReference type="InterPro" id="IPR036865">
    <property type="entry name" value="CRAL-TRIO_dom_sf"/>
</dbReference>
<dbReference type="Ensembl" id="ENSGWIT00000056076.1">
    <property type="protein sequence ID" value="ENSGWIP00000051935.1"/>
    <property type="gene ID" value="ENSGWIG00000025117.1"/>
</dbReference>